<dbReference type="EMBL" id="QXHD01000004">
    <property type="protein sequence ID" value="NEZ59760.1"/>
    <property type="molecule type" value="Genomic_DNA"/>
</dbReference>
<feature type="transmembrane region" description="Helical" evidence="1">
    <location>
        <begin position="93"/>
        <end position="119"/>
    </location>
</feature>
<comment type="caution">
    <text evidence="2">The sequence shown here is derived from an EMBL/GenBank/DDBJ whole genome shotgun (WGS) entry which is preliminary data.</text>
</comment>
<keyword evidence="1" id="KW-1133">Transmembrane helix</keyword>
<organism evidence="2 3">
    <name type="scientific">Adonisia turfae CCMR0081</name>
    <dbReference type="NCBI Taxonomy" id="2292702"/>
    <lineage>
        <taxon>Bacteria</taxon>
        <taxon>Bacillati</taxon>
        <taxon>Cyanobacteriota</taxon>
        <taxon>Adonisia</taxon>
        <taxon>Adonisia turfae</taxon>
    </lineage>
</organism>
<evidence type="ECO:0000313" key="3">
    <source>
        <dbReference type="Proteomes" id="UP000481033"/>
    </source>
</evidence>
<dbReference type="RefSeq" id="WP_163702597.1">
    <property type="nucleotide sequence ID" value="NZ_QXHD01000004.1"/>
</dbReference>
<dbReference type="AlphaFoldDB" id="A0A6M0RV53"/>
<keyword evidence="3" id="KW-1185">Reference proteome</keyword>
<dbReference type="Proteomes" id="UP000481033">
    <property type="component" value="Unassembled WGS sequence"/>
</dbReference>
<evidence type="ECO:0000313" key="2">
    <source>
        <dbReference type="EMBL" id="NEZ59760.1"/>
    </source>
</evidence>
<accession>A0A6M0RV53</accession>
<proteinExistence type="predicted"/>
<evidence type="ECO:0000256" key="1">
    <source>
        <dbReference type="SAM" id="Phobius"/>
    </source>
</evidence>
<gene>
    <name evidence="2" type="ORF">DXZ20_29790</name>
</gene>
<protein>
    <submittedName>
        <fullName evidence="2">Uncharacterized protein</fullName>
    </submittedName>
</protein>
<keyword evidence="1" id="KW-0472">Membrane</keyword>
<keyword evidence="1" id="KW-0812">Transmembrane</keyword>
<feature type="transmembrane region" description="Helical" evidence="1">
    <location>
        <begin position="131"/>
        <end position="151"/>
    </location>
</feature>
<name>A0A6M0RV53_9CYAN</name>
<reference evidence="2 3" key="1">
    <citation type="journal article" date="2020" name="Microb. Ecol.">
        <title>Ecogenomics of the Marine Benthic Filamentous Cyanobacterium Adonisia.</title>
        <authorList>
            <person name="Walter J.M."/>
            <person name="Coutinho F.H."/>
            <person name="Leomil L."/>
            <person name="Hargreaves P.I."/>
            <person name="Campeao M.E."/>
            <person name="Vieira V.V."/>
            <person name="Silva B.S."/>
            <person name="Fistarol G.O."/>
            <person name="Salomon P.S."/>
            <person name="Sawabe T."/>
            <person name="Mino S."/>
            <person name="Hosokawa M."/>
            <person name="Miyashita H."/>
            <person name="Maruyama F."/>
            <person name="van Verk M.C."/>
            <person name="Dutilh B.E."/>
            <person name="Thompson C.C."/>
            <person name="Thompson F.L."/>
        </authorList>
    </citation>
    <scope>NUCLEOTIDE SEQUENCE [LARGE SCALE GENOMIC DNA]</scope>
    <source>
        <strain evidence="2 3">CCMR0081</strain>
    </source>
</reference>
<sequence>MSYQRYPLSTFNPPSDNSLRTLNYHDTYKCPVCGHGELSELTLTEAFACNFCRHIFSANLEAQSVQMVDNVQPMVWFWTGDRWRHNRHSDGHVTAVVWSFALAIACLPALLIMVSNYMFPPIDGVGLNQFSIVWTVITLLAHATIVLWLIAEHYQWPWYVTAKIKLSR</sequence>